<evidence type="ECO:0000256" key="3">
    <source>
        <dbReference type="SAM" id="MobiDB-lite"/>
    </source>
</evidence>
<evidence type="ECO:0000259" key="5">
    <source>
        <dbReference type="Pfam" id="PF13458"/>
    </source>
</evidence>
<dbReference type="InterPro" id="IPR028081">
    <property type="entry name" value="Leu-bd"/>
</dbReference>
<dbReference type="InterPro" id="IPR028082">
    <property type="entry name" value="Peripla_BP_I"/>
</dbReference>
<evidence type="ECO:0000256" key="1">
    <source>
        <dbReference type="ARBA" id="ARBA00010062"/>
    </source>
</evidence>
<dbReference type="SUPFAM" id="SSF53822">
    <property type="entry name" value="Periplasmic binding protein-like I"/>
    <property type="match status" value="1"/>
</dbReference>
<protein>
    <submittedName>
        <fullName evidence="6">ABC transporter, substrate-binding protein (Cluster 4, leucine/isoleucine/valine/benzoate)</fullName>
    </submittedName>
</protein>
<comment type="similarity">
    <text evidence="1">Belongs to the leucine-binding protein family.</text>
</comment>
<accession>A0A6J4KXX8</accession>
<feature type="signal peptide" evidence="4">
    <location>
        <begin position="1"/>
        <end position="25"/>
    </location>
</feature>
<feature type="region of interest" description="Disordered" evidence="3">
    <location>
        <begin position="30"/>
        <end position="56"/>
    </location>
</feature>
<feature type="region of interest" description="Disordered" evidence="3">
    <location>
        <begin position="414"/>
        <end position="446"/>
    </location>
</feature>
<organism evidence="6">
    <name type="scientific">uncultured Frankineae bacterium</name>
    <dbReference type="NCBI Taxonomy" id="437475"/>
    <lineage>
        <taxon>Bacteria</taxon>
        <taxon>Bacillati</taxon>
        <taxon>Actinomycetota</taxon>
        <taxon>Actinomycetes</taxon>
        <taxon>Frankiales</taxon>
        <taxon>environmental samples</taxon>
    </lineage>
</organism>
<dbReference type="Pfam" id="PF13458">
    <property type="entry name" value="Peripla_BP_6"/>
    <property type="match status" value="1"/>
</dbReference>
<feature type="domain" description="Leucine-binding protein" evidence="5">
    <location>
        <begin position="55"/>
        <end position="410"/>
    </location>
</feature>
<dbReference type="PROSITE" id="PS51257">
    <property type="entry name" value="PROKAR_LIPOPROTEIN"/>
    <property type="match status" value="1"/>
</dbReference>
<reference evidence="6" key="1">
    <citation type="submission" date="2020-02" db="EMBL/GenBank/DDBJ databases">
        <authorList>
            <person name="Meier V. D."/>
        </authorList>
    </citation>
    <scope>NUCLEOTIDE SEQUENCE</scope>
    <source>
        <strain evidence="6">AVDCRST_MAG16</strain>
    </source>
</reference>
<evidence type="ECO:0000256" key="2">
    <source>
        <dbReference type="ARBA" id="ARBA00022729"/>
    </source>
</evidence>
<dbReference type="CDD" id="cd06343">
    <property type="entry name" value="PBP1_ABC_ligand_binding-like"/>
    <property type="match status" value="1"/>
</dbReference>
<gene>
    <name evidence="6" type="ORF">AVDCRST_MAG16-595</name>
</gene>
<evidence type="ECO:0000256" key="4">
    <source>
        <dbReference type="SAM" id="SignalP"/>
    </source>
</evidence>
<dbReference type="AlphaFoldDB" id="A0A6J4KXX8"/>
<dbReference type="PANTHER" id="PTHR47235">
    <property type="entry name" value="BLR6548 PROTEIN"/>
    <property type="match status" value="1"/>
</dbReference>
<dbReference type="EMBL" id="CADCUE010000046">
    <property type="protein sequence ID" value="CAA9317914.1"/>
    <property type="molecule type" value="Genomic_DNA"/>
</dbReference>
<name>A0A6J4KXX8_9ACTN</name>
<keyword evidence="2 4" id="KW-0732">Signal</keyword>
<proteinExistence type="inferred from homology"/>
<feature type="chain" id="PRO_5038905415" evidence="4">
    <location>
        <begin position="26"/>
        <end position="446"/>
    </location>
</feature>
<dbReference type="PANTHER" id="PTHR47235:SF1">
    <property type="entry name" value="BLR6548 PROTEIN"/>
    <property type="match status" value="1"/>
</dbReference>
<sequence>MRISKGRPVTRALVAVVGASLFATACGAGQSNDGESAGGSAAEVEGDTTGITDDSIKLGTHMPLTGPAAPGYSEIPDGHKAYFDYVNANGGACDREIEYVVRDDGYNPTNTTNVVNQLVLKDQVFALYAGLGTPTHSAVLDFMTDEKVPDLFVSSGSKNWNQPKENPYTFGWQPDYTVEGKIVGQYIKENFPKAKIGLFLQADELGRDGAEGIKKYVEDQIVAEVTYTPGNTDVGAQVGELQNKKADFVVGFNIPAYTALTHLTAQRLNYKPQWFHSNVGSDASLIGGLLSRVAPGTDPAQALQGTLTTQYIPGIENDGDPWVELWKKVWEEHGTKEPLSNFRIYGMSGAYNMVSALLASCDNLNREAIVKAVEEQGSDFKGPWFAPMEYSAESHRGITGLKVVQIEGGKPVEKSGVLTTDSAEGEIVPYEEDPFTPTEDGLPDIG</sequence>
<evidence type="ECO:0000313" key="6">
    <source>
        <dbReference type="EMBL" id="CAA9317914.1"/>
    </source>
</evidence>
<dbReference type="Gene3D" id="3.40.50.2300">
    <property type="match status" value="2"/>
</dbReference>